<evidence type="ECO:0000313" key="4">
    <source>
        <dbReference type="EMBL" id="KAF0676964.1"/>
    </source>
</evidence>
<gene>
    <name evidence="4" type="ORF">PMES_00761</name>
</gene>
<dbReference type="OrthoDB" id="1488578at2"/>
<dbReference type="RefSeq" id="WP_159964179.1">
    <property type="nucleotide sequence ID" value="NZ_APKE01000010.1"/>
</dbReference>
<keyword evidence="1 2" id="KW-0732">Signal</keyword>
<comment type="caution">
    <text evidence="4">The sequence shown here is derived from an EMBL/GenBank/DDBJ whole genome shotgun (WGS) entry which is preliminary data.</text>
</comment>
<reference evidence="4" key="1">
    <citation type="submission" date="2013-03" db="EMBL/GenBank/DDBJ databases">
        <title>Genome Sequence of the Profundibacterium mesophilum strain KAUST100406-0324T from Red Sea, a novel genus in the family Rhodobacteraceae.</title>
        <authorList>
            <person name="Essack M."/>
            <person name="Alam I."/>
            <person name="Lafi F."/>
            <person name="Alawi W."/>
            <person name="Kamanu F."/>
            <person name="Al-Suwailem A."/>
            <person name="Lee O.O."/>
            <person name="Xu Y."/>
            <person name="Bajic V."/>
            <person name="Qian P.-Y."/>
            <person name="Archer J."/>
        </authorList>
    </citation>
    <scope>NUCLEOTIDE SEQUENCE</scope>
    <source>
        <strain evidence="4">KAUST100406-0324</strain>
    </source>
</reference>
<evidence type="ECO:0000259" key="3">
    <source>
        <dbReference type="Pfam" id="PF07593"/>
    </source>
</evidence>
<feature type="chain" id="PRO_5038008298" evidence="2">
    <location>
        <begin position="23"/>
        <end position="522"/>
    </location>
</feature>
<dbReference type="SUPFAM" id="SSF69318">
    <property type="entry name" value="Integrin alpha N-terminal domain"/>
    <property type="match status" value="1"/>
</dbReference>
<dbReference type="Pfam" id="PF07593">
    <property type="entry name" value="UnbV_ASPIC"/>
    <property type="match status" value="1"/>
</dbReference>
<dbReference type="Proteomes" id="UP000698242">
    <property type="component" value="Unassembled WGS sequence"/>
</dbReference>
<proteinExistence type="predicted"/>
<feature type="domain" description="ASPIC/UnbV" evidence="3">
    <location>
        <begin position="442"/>
        <end position="497"/>
    </location>
</feature>
<evidence type="ECO:0000256" key="1">
    <source>
        <dbReference type="ARBA" id="ARBA00022729"/>
    </source>
</evidence>
<dbReference type="PANTHER" id="PTHR16026:SF0">
    <property type="entry name" value="CARTILAGE ACIDIC PROTEIN 1"/>
    <property type="match status" value="1"/>
</dbReference>
<dbReference type="EMBL" id="APKE01000010">
    <property type="protein sequence ID" value="KAF0676964.1"/>
    <property type="molecule type" value="Genomic_DNA"/>
</dbReference>
<dbReference type="InterPro" id="IPR027039">
    <property type="entry name" value="Crtac1"/>
</dbReference>
<organism evidence="4 5">
    <name type="scientific">Profundibacterium mesophilum KAUST100406-0324</name>
    <dbReference type="NCBI Taxonomy" id="1037889"/>
    <lineage>
        <taxon>Bacteria</taxon>
        <taxon>Pseudomonadati</taxon>
        <taxon>Pseudomonadota</taxon>
        <taxon>Alphaproteobacteria</taxon>
        <taxon>Rhodobacterales</taxon>
        <taxon>Roseobacteraceae</taxon>
        <taxon>Profundibacterium</taxon>
    </lineage>
</organism>
<dbReference type="InterPro" id="IPR013517">
    <property type="entry name" value="FG-GAP"/>
</dbReference>
<dbReference type="InterPro" id="IPR028994">
    <property type="entry name" value="Integrin_alpha_N"/>
</dbReference>
<sequence length="522" mass="55089">MRRAPLPAALALLAVAAAPALAAPPRFAQMDEALPGGHSYEGGWEHFVGGGVAVFDCNGDGYPEIAAAGGTAPAVLFVNRSGDRPEPGMPDVALRFERAAFAAGEGVTGLWPFDMDGDERVDLAVTRVGENLLLRGTGNCGFERANALWGFEGGSAWSTAFSATWMAGATRPVLAFGNYVDRDDPEGPFGTCAPNMLHRPHASGYVAEPLAPGFCALSMLFSDPGGTGQAQLRISNDRHYYVRGGREQMWELDPLRERRGDDGWPDLSIWGMGIAQRDIDGDGMQDVMLTSMGDQLLMFGRPQGWEAAPYAAGAAAQRPFIGDDGRPSTGWHPEFADVDNDGLDDLFIAKGNVDQMPSNAAHDPNNLLMQRPAGQFTETAAAAGVASTARGRGAALADLDRDGRLDLVVVNRRAPMQLWRNVTRAGGHLFVTLRGPSGNRGAVGARIELLMPDGRIALREITVGGGHGGGQWGPQHFGLGSAPGAMLRVTRPGGSAGPWMPVAAGGDYLLDIGGAEARLEKR</sequence>
<keyword evidence="5" id="KW-1185">Reference proteome</keyword>
<dbReference type="InterPro" id="IPR011519">
    <property type="entry name" value="UnbV_ASPIC"/>
</dbReference>
<feature type="signal peptide" evidence="2">
    <location>
        <begin position="1"/>
        <end position="22"/>
    </location>
</feature>
<dbReference type="Gene3D" id="2.130.10.130">
    <property type="entry name" value="Integrin alpha, N-terminal"/>
    <property type="match status" value="1"/>
</dbReference>
<evidence type="ECO:0000256" key="2">
    <source>
        <dbReference type="SAM" id="SignalP"/>
    </source>
</evidence>
<dbReference type="AlphaFoldDB" id="A0A921TG02"/>
<evidence type="ECO:0000313" key="5">
    <source>
        <dbReference type="Proteomes" id="UP000698242"/>
    </source>
</evidence>
<dbReference type="Pfam" id="PF13517">
    <property type="entry name" value="FG-GAP_3"/>
    <property type="match status" value="1"/>
</dbReference>
<name>A0A921TG02_9RHOB</name>
<accession>A0A921TG02</accession>
<dbReference type="PANTHER" id="PTHR16026">
    <property type="entry name" value="CARTILAGE ACIDIC PROTEIN 1"/>
    <property type="match status" value="1"/>
</dbReference>
<protein>
    <submittedName>
        <fullName evidence="4">FG-GAP repeat domain-containing protein</fullName>
    </submittedName>
</protein>